<keyword evidence="3" id="KW-0479">Metal-binding</keyword>
<feature type="domain" description="HpcH/HpaI aldolase/citrate lyase" evidence="8">
    <location>
        <begin position="18"/>
        <end position="244"/>
    </location>
</feature>
<dbReference type="SUPFAM" id="SSF51621">
    <property type="entry name" value="Phosphoenolpyruvate/pyruvate domain"/>
    <property type="match status" value="1"/>
</dbReference>
<dbReference type="EMBL" id="WWEN01000005">
    <property type="protein sequence ID" value="MYM56181.1"/>
    <property type="molecule type" value="Genomic_DNA"/>
</dbReference>
<dbReference type="GO" id="GO:0005737">
    <property type="term" value="C:cytoplasm"/>
    <property type="evidence" value="ECO:0007669"/>
    <property type="project" value="UniProtKB-ARBA"/>
</dbReference>
<evidence type="ECO:0000256" key="1">
    <source>
        <dbReference type="ARBA" id="ARBA00001968"/>
    </source>
</evidence>
<evidence type="ECO:0000256" key="7">
    <source>
        <dbReference type="ARBA" id="ARBA00068169"/>
    </source>
</evidence>
<dbReference type="PANTHER" id="PTHR30502:SF4">
    <property type="entry name" value="5-KETO-4-DEOXY-D-GLUCARATE ALDOLASE"/>
    <property type="match status" value="1"/>
</dbReference>
<dbReference type="RefSeq" id="WP_160974005.1">
    <property type="nucleotide sequence ID" value="NZ_WWEN01000005.1"/>
</dbReference>
<organism evidence="9 10">
    <name type="scientific">Thalassovita mangrovi</name>
    <dbReference type="NCBI Taxonomy" id="2692236"/>
    <lineage>
        <taxon>Bacteria</taxon>
        <taxon>Pseudomonadati</taxon>
        <taxon>Pseudomonadota</taxon>
        <taxon>Alphaproteobacteria</taxon>
        <taxon>Rhodobacterales</taxon>
        <taxon>Roseobacteraceae</taxon>
        <taxon>Thalassovita</taxon>
    </lineage>
</organism>
<evidence type="ECO:0000256" key="4">
    <source>
        <dbReference type="ARBA" id="ARBA00023239"/>
    </source>
</evidence>
<reference evidence="9 10" key="1">
    <citation type="submission" date="2020-01" db="EMBL/GenBank/DDBJ databases">
        <authorList>
            <person name="Chen S."/>
        </authorList>
    </citation>
    <scope>NUCLEOTIDE SEQUENCE [LARGE SCALE GENOMIC DNA]</scope>
    <source>
        <strain evidence="9 10">GS-10</strain>
    </source>
</reference>
<name>A0A6L8LJD4_9RHOB</name>
<dbReference type="FunFam" id="3.20.20.60:FF:000004">
    <property type="entry name" value="5-keto-4-deoxy-D-glucarate aldolase"/>
    <property type="match status" value="1"/>
</dbReference>
<keyword evidence="4" id="KW-0456">Lyase</keyword>
<keyword evidence="10" id="KW-1185">Reference proteome</keyword>
<gene>
    <name evidence="9" type="ORF">GR167_12760</name>
</gene>
<dbReference type="Proteomes" id="UP000479043">
    <property type="component" value="Unassembled WGS sequence"/>
</dbReference>
<dbReference type="PANTHER" id="PTHR30502">
    <property type="entry name" value="2-KETO-3-DEOXY-L-RHAMNONATE ALDOLASE"/>
    <property type="match status" value="1"/>
</dbReference>
<sequence length="254" mass="27247">MPAPLNTFKAALERGEMQYGCWAGFADPYATEILATANFDWLVIDGEHAPNDLRTIMHQLQILDGKHSEGVVRLPIGNEWLIKQALDVGAQTLLIPMVETADQARDLVRACRYPPEGIRGSGAALARASRFSDIPDYIQTANAQICLLLQVETRKGVENLDAILAVEGVDGVFIGPSDLAADLGHSGQSGHDEVRAVIKDCLGKIAASDKAAGILAVDQAVAAEYRDWGAQFLAVGIDVVMLAKAARATMANWK</sequence>
<evidence type="ECO:0000256" key="2">
    <source>
        <dbReference type="ARBA" id="ARBA00005568"/>
    </source>
</evidence>
<dbReference type="InterPro" id="IPR040442">
    <property type="entry name" value="Pyrv_kinase-like_dom_sf"/>
</dbReference>
<comment type="similarity">
    <text evidence="2">Belongs to the HpcH/HpaI aldolase family.</text>
</comment>
<dbReference type="Gene3D" id="3.20.20.60">
    <property type="entry name" value="Phosphoenolpyruvate-binding domains"/>
    <property type="match status" value="1"/>
</dbReference>
<protein>
    <recommendedName>
        <fullName evidence="7">Hydroxypyruvate/pyruvate aldolase</fullName>
    </recommendedName>
</protein>
<dbReference type="AlphaFoldDB" id="A0A6L8LJD4"/>
<comment type="catalytic activity">
    <reaction evidence="6">
        <text>D-glyceraldehyde + pyruvate = 2-dehydro-3-deoxy-L-galactonate</text>
        <dbReference type="Rhea" id="RHEA:80055"/>
        <dbReference type="ChEBI" id="CHEBI:15361"/>
        <dbReference type="ChEBI" id="CHEBI:17378"/>
        <dbReference type="ChEBI" id="CHEBI:75545"/>
    </reaction>
</comment>
<evidence type="ECO:0000313" key="9">
    <source>
        <dbReference type="EMBL" id="MYM56181.1"/>
    </source>
</evidence>
<dbReference type="InterPro" id="IPR050251">
    <property type="entry name" value="HpcH-HpaI_aldolase"/>
</dbReference>
<dbReference type="Pfam" id="PF03328">
    <property type="entry name" value="HpcH_HpaI"/>
    <property type="match status" value="1"/>
</dbReference>
<accession>A0A6L8LJD4</accession>
<keyword evidence="5" id="KW-0670">Pyruvate</keyword>
<dbReference type="InterPro" id="IPR015813">
    <property type="entry name" value="Pyrv/PenolPyrv_kinase-like_dom"/>
</dbReference>
<dbReference type="InterPro" id="IPR005000">
    <property type="entry name" value="Aldolase/citrate-lyase_domain"/>
</dbReference>
<comment type="caution">
    <text evidence="9">The sequence shown here is derived from an EMBL/GenBank/DDBJ whole genome shotgun (WGS) entry which is preliminary data.</text>
</comment>
<evidence type="ECO:0000256" key="6">
    <source>
        <dbReference type="ARBA" id="ARBA00045074"/>
    </source>
</evidence>
<evidence type="ECO:0000256" key="5">
    <source>
        <dbReference type="ARBA" id="ARBA00023317"/>
    </source>
</evidence>
<dbReference type="GO" id="GO:0016832">
    <property type="term" value="F:aldehyde-lyase activity"/>
    <property type="evidence" value="ECO:0007669"/>
    <property type="project" value="UniProtKB-ARBA"/>
</dbReference>
<evidence type="ECO:0000256" key="3">
    <source>
        <dbReference type="ARBA" id="ARBA00022723"/>
    </source>
</evidence>
<dbReference type="GO" id="GO:0046872">
    <property type="term" value="F:metal ion binding"/>
    <property type="evidence" value="ECO:0007669"/>
    <property type="project" value="UniProtKB-KW"/>
</dbReference>
<comment type="cofactor">
    <cofactor evidence="1">
        <name>a divalent metal cation</name>
        <dbReference type="ChEBI" id="CHEBI:60240"/>
    </cofactor>
</comment>
<proteinExistence type="inferred from homology"/>
<evidence type="ECO:0000313" key="10">
    <source>
        <dbReference type="Proteomes" id="UP000479043"/>
    </source>
</evidence>
<evidence type="ECO:0000259" key="8">
    <source>
        <dbReference type="Pfam" id="PF03328"/>
    </source>
</evidence>